<dbReference type="InterPro" id="IPR000719">
    <property type="entry name" value="Prot_kinase_dom"/>
</dbReference>
<dbReference type="SUPFAM" id="SSF56112">
    <property type="entry name" value="Protein kinase-like (PK-like)"/>
    <property type="match status" value="1"/>
</dbReference>
<gene>
    <name evidence="3" type="ORF">PT974_01448</name>
</gene>
<feature type="region of interest" description="Disordered" evidence="1">
    <location>
        <begin position="87"/>
        <end position="112"/>
    </location>
</feature>
<evidence type="ECO:0000313" key="4">
    <source>
        <dbReference type="Proteomes" id="UP001338125"/>
    </source>
</evidence>
<dbReference type="Proteomes" id="UP001338125">
    <property type="component" value="Unassembled WGS sequence"/>
</dbReference>
<proteinExistence type="predicted"/>
<comment type="caution">
    <text evidence="3">The sequence shown here is derived from an EMBL/GenBank/DDBJ whole genome shotgun (WGS) entry which is preliminary data.</text>
</comment>
<dbReference type="EMBL" id="JAVFKD010000001">
    <property type="protein sequence ID" value="KAK5999060.1"/>
    <property type="molecule type" value="Genomic_DNA"/>
</dbReference>
<dbReference type="Gene3D" id="1.10.510.10">
    <property type="entry name" value="Transferase(Phosphotransferase) domain 1"/>
    <property type="match status" value="1"/>
</dbReference>
<dbReference type="PROSITE" id="PS50011">
    <property type="entry name" value="PROTEIN_KINASE_DOM"/>
    <property type="match status" value="1"/>
</dbReference>
<sequence>MTEEAPPVEEETGLEEAQQPTPFPLFTGLRQLIDTEIWSLMISYSYNGAQFFVLVSAREHEFPPDYRFDESIEGKVLIELSELSYGEPTEEKDDRLKTIEPGPGSPPSPTTMQEQLYPETHILQVLTREGQLVSLRRDDYELDEKYSPIPEEKLRQMNLDDSVPVVEPRRIKLGHRLQSCVWKVCVDGEDMICKISYYICKDALGEELDAYLKLRGAAEAEAEAEAEAKERGKRGKSDEQGLKVPKLKGIVRSHTGVIGILLGYIPHRHHSLRVLLDHVEDGTVPGQEATASMKRKWAEQIKQSLARLHALGIMWRDIKTDNILIDEDGDAVVIDFGGGNTVGWVDHDKYGTMEGEQQGLDKILHALCQTN</sequence>
<dbReference type="InterPro" id="IPR011009">
    <property type="entry name" value="Kinase-like_dom_sf"/>
</dbReference>
<evidence type="ECO:0000313" key="3">
    <source>
        <dbReference type="EMBL" id="KAK5999060.1"/>
    </source>
</evidence>
<evidence type="ECO:0000259" key="2">
    <source>
        <dbReference type="PROSITE" id="PS50011"/>
    </source>
</evidence>
<evidence type="ECO:0000256" key="1">
    <source>
        <dbReference type="SAM" id="MobiDB-lite"/>
    </source>
</evidence>
<keyword evidence="4" id="KW-1185">Reference proteome</keyword>
<dbReference type="Pfam" id="PF00069">
    <property type="entry name" value="Pkinase"/>
    <property type="match status" value="1"/>
</dbReference>
<feature type="domain" description="Protein kinase" evidence="2">
    <location>
        <begin position="167"/>
        <end position="371"/>
    </location>
</feature>
<protein>
    <recommendedName>
        <fullName evidence="2">Protein kinase domain-containing protein</fullName>
    </recommendedName>
</protein>
<name>A0ABR0T4U5_9HYPO</name>
<accession>A0ABR0T4U5</accession>
<feature type="compositionally biased region" description="Acidic residues" evidence="1">
    <location>
        <begin position="1"/>
        <end position="14"/>
    </location>
</feature>
<reference evidence="3 4" key="1">
    <citation type="submission" date="2024-01" db="EMBL/GenBank/DDBJ databases">
        <title>Complete genome of Cladobotryum mycophilum ATHUM6906.</title>
        <authorList>
            <person name="Christinaki A.C."/>
            <person name="Myridakis A.I."/>
            <person name="Kouvelis V.N."/>
        </authorList>
    </citation>
    <scope>NUCLEOTIDE SEQUENCE [LARGE SCALE GENOMIC DNA]</scope>
    <source>
        <strain evidence="3 4">ATHUM6906</strain>
    </source>
</reference>
<feature type="region of interest" description="Disordered" evidence="1">
    <location>
        <begin position="1"/>
        <end position="22"/>
    </location>
</feature>
<organism evidence="3 4">
    <name type="scientific">Cladobotryum mycophilum</name>
    <dbReference type="NCBI Taxonomy" id="491253"/>
    <lineage>
        <taxon>Eukaryota</taxon>
        <taxon>Fungi</taxon>
        <taxon>Dikarya</taxon>
        <taxon>Ascomycota</taxon>
        <taxon>Pezizomycotina</taxon>
        <taxon>Sordariomycetes</taxon>
        <taxon>Hypocreomycetidae</taxon>
        <taxon>Hypocreales</taxon>
        <taxon>Hypocreaceae</taxon>
        <taxon>Cladobotryum</taxon>
    </lineage>
</organism>